<dbReference type="InterPro" id="IPR009057">
    <property type="entry name" value="Homeodomain-like_sf"/>
</dbReference>
<dbReference type="EMBL" id="FNIC01000004">
    <property type="protein sequence ID" value="SDN74338.1"/>
    <property type="molecule type" value="Genomic_DNA"/>
</dbReference>
<dbReference type="PRINTS" id="PR00455">
    <property type="entry name" value="HTHTETR"/>
</dbReference>
<dbReference type="Pfam" id="PF00440">
    <property type="entry name" value="TetR_N"/>
    <property type="match status" value="1"/>
</dbReference>
<dbReference type="PANTHER" id="PTHR30055">
    <property type="entry name" value="HTH-TYPE TRANSCRIPTIONAL REGULATOR RUTR"/>
    <property type="match status" value="1"/>
</dbReference>
<dbReference type="InterPro" id="IPR001647">
    <property type="entry name" value="HTH_TetR"/>
</dbReference>
<reference evidence="4 5" key="1">
    <citation type="submission" date="2016-10" db="EMBL/GenBank/DDBJ databases">
        <authorList>
            <person name="de Groot N.N."/>
        </authorList>
    </citation>
    <scope>NUCLEOTIDE SEQUENCE [LARGE SCALE GENOMIC DNA]</scope>
    <source>
        <strain evidence="4 5">CGMCC 1.11147</strain>
    </source>
</reference>
<dbReference type="RefSeq" id="WP_091025316.1">
    <property type="nucleotide sequence ID" value="NZ_BKAE01000013.1"/>
</dbReference>
<keyword evidence="1 2" id="KW-0238">DNA-binding</keyword>
<feature type="DNA-binding region" description="H-T-H motif" evidence="2">
    <location>
        <begin position="34"/>
        <end position="53"/>
    </location>
</feature>
<keyword evidence="5" id="KW-1185">Reference proteome</keyword>
<evidence type="ECO:0000256" key="1">
    <source>
        <dbReference type="ARBA" id="ARBA00023125"/>
    </source>
</evidence>
<protein>
    <submittedName>
        <fullName evidence="4">Transcriptional regulator, TetR family</fullName>
    </submittedName>
</protein>
<sequence length="186" mass="19697">MTGWIGDERAQLAAEKILDAAAGLFVERGVGGVGMGEIAAAAGCSRATLYRYFADRGQLHMAFVHREAVRVGQQVAAEVHAAGTTDPAEAVTLAVLGAVRRVRETPALAAWFRQDDAATSSSVAQSSAVIEALGLSMVPDPLAARWLVRVVLSLLTVPGRDDPEERVMVERFVAPAVVAYATRVTR</sequence>
<dbReference type="PANTHER" id="PTHR30055:SF200">
    <property type="entry name" value="HTH-TYPE TRANSCRIPTIONAL REPRESSOR BDCR"/>
    <property type="match status" value="1"/>
</dbReference>
<dbReference type="GO" id="GO:0000976">
    <property type="term" value="F:transcription cis-regulatory region binding"/>
    <property type="evidence" value="ECO:0007669"/>
    <property type="project" value="TreeGrafter"/>
</dbReference>
<feature type="domain" description="HTH tetR-type" evidence="3">
    <location>
        <begin position="11"/>
        <end position="71"/>
    </location>
</feature>
<dbReference type="Gene3D" id="1.10.357.10">
    <property type="entry name" value="Tetracycline Repressor, domain 2"/>
    <property type="match status" value="1"/>
</dbReference>
<organism evidence="4 5">
    <name type="scientific">Nocardioides szechwanensis</name>
    <dbReference type="NCBI Taxonomy" id="1005944"/>
    <lineage>
        <taxon>Bacteria</taxon>
        <taxon>Bacillati</taxon>
        <taxon>Actinomycetota</taxon>
        <taxon>Actinomycetes</taxon>
        <taxon>Propionibacteriales</taxon>
        <taxon>Nocardioidaceae</taxon>
        <taxon>Nocardioides</taxon>
    </lineage>
</organism>
<dbReference type="Proteomes" id="UP000199004">
    <property type="component" value="Unassembled WGS sequence"/>
</dbReference>
<dbReference type="AlphaFoldDB" id="A0A1H0DW90"/>
<evidence type="ECO:0000259" key="3">
    <source>
        <dbReference type="PROSITE" id="PS50977"/>
    </source>
</evidence>
<dbReference type="PROSITE" id="PS50977">
    <property type="entry name" value="HTH_TETR_2"/>
    <property type="match status" value="1"/>
</dbReference>
<dbReference type="SUPFAM" id="SSF46689">
    <property type="entry name" value="Homeodomain-like"/>
    <property type="match status" value="1"/>
</dbReference>
<dbReference type="GO" id="GO:0003700">
    <property type="term" value="F:DNA-binding transcription factor activity"/>
    <property type="evidence" value="ECO:0007669"/>
    <property type="project" value="TreeGrafter"/>
</dbReference>
<evidence type="ECO:0000313" key="4">
    <source>
        <dbReference type="EMBL" id="SDN74338.1"/>
    </source>
</evidence>
<dbReference type="InterPro" id="IPR050109">
    <property type="entry name" value="HTH-type_TetR-like_transc_reg"/>
</dbReference>
<evidence type="ECO:0000313" key="5">
    <source>
        <dbReference type="Proteomes" id="UP000199004"/>
    </source>
</evidence>
<gene>
    <name evidence="4" type="ORF">SAMN05192576_2685</name>
</gene>
<evidence type="ECO:0000256" key="2">
    <source>
        <dbReference type="PROSITE-ProRule" id="PRU00335"/>
    </source>
</evidence>
<name>A0A1H0DW90_9ACTN</name>
<proteinExistence type="predicted"/>
<accession>A0A1H0DW90</accession>
<dbReference type="STRING" id="1005944.SAMN05192576_2685"/>
<dbReference type="OrthoDB" id="4541857at2"/>